<dbReference type="InterPro" id="IPR008325">
    <property type="entry name" value="EipA-like"/>
</dbReference>
<dbReference type="RefSeq" id="WP_092119978.1">
    <property type="nucleotide sequence ID" value="NZ_FMXO01000009.1"/>
</dbReference>
<dbReference type="EMBL" id="FMXO01000009">
    <property type="protein sequence ID" value="SDB35716.1"/>
    <property type="molecule type" value="Genomic_DNA"/>
</dbReference>
<name>A0A1G6CS58_9BACT</name>
<protein>
    <recommendedName>
        <fullName evidence="4">DUF1134 domain-containing protein</fullName>
    </recommendedName>
</protein>
<dbReference type="OrthoDB" id="9796051at2"/>
<evidence type="ECO:0008006" key="4">
    <source>
        <dbReference type="Google" id="ProtNLM"/>
    </source>
</evidence>
<keyword evidence="1" id="KW-0732">Signal</keyword>
<reference evidence="2 3" key="1">
    <citation type="submission" date="2016-10" db="EMBL/GenBank/DDBJ databases">
        <authorList>
            <person name="de Groot N.N."/>
        </authorList>
    </citation>
    <scope>NUCLEOTIDE SEQUENCE [LARGE SCALE GENOMIC DNA]</scope>
    <source>
        <strain evidence="2 3">ASO4-2</strain>
    </source>
</reference>
<evidence type="ECO:0000313" key="2">
    <source>
        <dbReference type="EMBL" id="SDB35716.1"/>
    </source>
</evidence>
<organism evidence="2 3">
    <name type="scientific">Desulfonatronum thiosulfatophilum</name>
    <dbReference type="NCBI Taxonomy" id="617002"/>
    <lineage>
        <taxon>Bacteria</taxon>
        <taxon>Pseudomonadati</taxon>
        <taxon>Thermodesulfobacteriota</taxon>
        <taxon>Desulfovibrionia</taxon>
        <taxon>Desulfovibrionales</taxon>
        <taxon>Desulfonatronaceae</taxon>
        <taxon>Desulfonatronum</taxon>
    </lineage>
</organism>
<dbReference type="Pfam" id="PF06577">
    <property type="entry name" value="EipA"/>
    <property type="match status" value="1"/>
</dbReference>
<accession>A0A1G6CS58</accession>
<dbReference type="AlphaFoldDB" id="A0A1G6CS58"/>
<gene>
    <name evidence="2" type="ORF">SAMN05660653_01672</name>
</gene>
<feature type="signal peptide" evidence="1">
    <location>
        <begin position="1"/>
        <end position="24"/>
    </location>
</feature>
<keyword evidence="3" id="KW-1185">Reference proteome</keyword>
<dbReference type="Proteomes" id="UP000198771">
    <property type="component" value="Unassembled WGS sequence"/>
</dbReference>
<proteinExistence type="predicted"/>
<feature type="chain" id="PRO_5011643228" description="DUF1134 domain-containing protein" evidence="1">
    <location>
        <begin position="25"/>
        <end position="194"/>
    </location>
</feature>
<dbReference type="STRING" id="617002.SAMN05660653_01672"/>
<sequence length="194" mass="21356">MNKRCTFYLLALLLPLFLLTFAQADASAQTSSESNTYSKEEIQNAVEGFFAGTTRGLAEILERIFADYGRPQGYIQGEEAGAALVVGLRYGQGFLHLKGMEPVQVYWQGPSVGFDIGVNVAKNFTLVYNLTDPNLIFQRFPGLDGSAYIVGGLSMNYQKSNEIVLAPIRTGMGLRLGASVGYLHYTERKHMNPL</sequence>
<evidence type="ECO:0000313" key="3">
    <source>
        <dbReference type="Proteomes" id="UP000198771"/>
    </source>
</evidence>
<evidence type="ECO:0000256" key="1">
    <source>
        <dbReference type="SAM" id="SignalP"/>
    </source>
</evidence>